<feature type="transmembrane region" description="Helical" evidence="16">
    <location>
        <begin position="71"/>
        <end position="90"/>
    </location>
</feature>
<evidence type="ECO:0000256" key="1">
    <source>
        <dbReference type="ARBA" id="ARBA00004141"/>
    </source>
</evidence>
<dbReference type="PANTHER" id="PTHR11616:SF321">
    <property type="entry name" value="SODIUM-DEPENDENT NUTRIENT AMINO ACID TRANSPORTER 1-RELATED"/>
    <property type="match status" value="1"/>
</dbReference>
<evidence type="ECO:0000313" key="17">
    <source>
        <dbReference type="EMBL" id="CAD7277826.1"/>
    </source>
</evidence>
<gene>
    <name evidence="17" type="ORF">NMOB1V02_LOCUS5549</name>
</gene>
<comment type="function">
    <text evidence="13">Unusual broad substrate spectrum amino acid:sodium cotransporter that promotes absorption of the D isomers of essential amino acids. Neutral amino acids are the preferred substrates, especially methionine and phenylalanine.</text>
</comment>
<evidence type="ECO:0000256" key="3">
    <source>
        <dbReference type="ARBA" id="ARBA00022448"/>
    </source>
</evidence>
<dbReference type="OrthoDB" id="6581954at2759"/>
<keyword evidence="9" id="KW-0406">Ion transport</keyword>
<organism evidence="17">
    <name type="scientific">Notodromas monacha</name>
    <dbReference type="NCBI Taxonomy" id="399045"/>
    <lineage>
        <taxon>Eukaryota</taxon>
        <taxon>Metazoa</taxon>
        <taxon>Ecdysozoa</taxon>
        <taxon>Arthropoda</taxon>
        <taxon>Crustacea</taxon>
        <taxon>Oligostraca</taxon>
        <taxon>Ostracoda</taxon>
        <taxon>Podocopa</taxon>
        <taxon>Podocopida</taxon>
        <taxon>Cypridocopina</taxon>
        <taxon>Cypridoidea</taxon>
        <taxon>Cyprididae</taxon>
        <taxon>Notodromas</taxon>
    </lineage>
</organism>
<feature type="transmembrane region" description="Helical" evidence="16">
    <location>
        <begin position="310"/>
        <end position="333"/>
    </location>
</feature>
<dbReference type="InterPro" id="IPR037272">
    <property type="entry name" value="SNS_sf"/>
</dbReference>
<feature type="transmembrane region" description="Helical" evidence="16">
    <location>
        <begin position="185"/>
        <end position="203"/>
    </location>
</feature>
<dbReference type="PROSITE" id="PS50267">
    <property type="entry name" value="NA_NEUROTRAN_SYMP_3"/>
    <property type="match status" value="1"/>
</dbReference>
<dbReference type="GO" id="GO:0005283">
    <property type="term" value="F:amino acid:sodium symporter activity"/>
    <property type="evidence" value="ECO:0007669"/>
    <property type="project" value="TreeGrafter"/>
</dbReference>
<evidence type="ECO:0000256" key="13">
    <source>
        <dbReference type="ARBA" id="ARBA00037785"/>
    </source>
</evidence>
<feature type="binding site" evidence="15">
    <location>
        <position position="184"/>
    </location>
    <ligand>
        <name>Na(+)</name>
        <dbReference type="ChEBI" id="CHEBI:29101"/>
        <label>1</label>
    </ligand>
</feature>
<dbReference type="AlphaFoldDB" id="A0A7R9GEK7"/>
<evidence type="ECO:0000256" key="5">
    <source>
        <dbReference type="ARBA" id="ARBA00022847"/>
    </source>
</evidence>
<evidence type="ECO:0000256" key="2">
    <source>
        <dbReference type="ARBA" id="ARBA00006459"/>
    </source>
</evidence>
<accession>A0A7R9GEK7</accession>
<keyword evidence="5" id="KW-0769">Symport</keyword>
<dbReference type="InterPro" id="IPR000175">
    <property type="entry name" value="Na/ntran_symport"/>
</dbReference>
<feature type="binding site" evidence="15">
    <location>
        <position position="152"/>
    </location>
    <ligand>
        <name>Na(+)</name>
        <dbReference type="ChEBI" id="CHEBI:29101"/>
        <label>1</label>
    </ligand>
</feature>
<dbReference type="PANTHER" id="PTHR11616">
    <property type="entry name" value="SODIUM/CHLORIDE DEPENDENT TRANSPORTER"/>
    <property type="match status" value="1"/>
</dbReference>
<comment type="subcellular location">
    <subcellularLocation>
        <location evidence="1">Membrane</location>
        <topology evidence="1">Multi-pass membrane protein</topology>
    </subcellularLocation>
</comment>
<evidence type="ECO:0000256" key="14">
    <source>
        <dbReference type="ARBA" id="ARBA00040215"/>
    </source>
</evidence>
<dbReference type="GO" id="GO:0089718">
    <property type="term" value="P:amino acid import across plasma membrane"/>
    <property type="evidence" value="ECO:0007669"/>
    <property type="project" value="TreeGrafter"/>
</dbReference>
<feature type="transmembrane region" description="Helical" evidence="16">
    <location>
        <begin position="210"/>
        <end position="232"/>
    </location>
</feature>
<evidence type="ECO:0000256" key="4">
    <source>
        <dbReference type="ARBA" id="ARBA00022692"/>
    </source>
</evidence>
<dbReference type="PRINTS" id="PR00176">
    <property type="entry name" value="NANEUSMPORT"/>
</dbReference>
<keyword evidence="10 16" id="KW-0472">Membrane</keyword>
<keyword evidence="3" id="KW-0813">Transport</keyword>
<dbReference type="EMBL" id="OA883062">
    <property type="protein sequence ID" value="CAD7277826.1"/>
    <property type="molecule type" value="Genomic_DNA"/>
</dbReference>
<keyword evidence="18" id="KW-1185">Reference proteome</keyword>
<keyword evidence="8 15" id="KW-0915">Sodium</keyword>
<evidence type="ECO:0000313" key="18">
    <source>
        <dbReference type="Proteomes" id="UP000678499"/>
    </source>
</evidence>
<feature type="transmembrane region" description="Helical" evidence="16">
    <location>
        <begin position="244"/>
        <end position="268"/>
    </location>
</feature>
<keyword evidence="12" id="KW-0739">Sodium transport</keyword>
<name>A0A7R9GEK7_9CRUS</name>
<evidence type="ECO:0000256" key="11">
    <source>
        <dbReference type="ARBA" id="ARBA00023180"/>
    </source>
</evidence>
<dbReference type="GO" id="GO:0005886">
    <property type="term" value="C:plasma membrane"/>
    <property type="evidence" value="ECO:0007669"/>
    <property type="project" value="TreeGrafter"/>
</dbReference>
<evidence type="ECO:0000256" key="16">
    <source>
        <dbReference type="SAM" id="Phobius"/>
    </source>
</evidence>
<feature type="transmembrane region" description="Helical" evidence="16">
    <location>
        <begin position="280"/>
        <end position="298"/>
    </location>
</feature>
<evidence type="ECO:0000256" key="15">
    <source>
        <dbReference type="PIRSR" id="PIRSR600175-1"/>
    </source>
</evidence>
<dbReference type="SUPFAM" id="SSF161070">
    <property type="entry name" value="SNF-like"/>
    <property type="match status" value="1"/>
</dbReference>
<evidence type="ECO:0000256" key="7">
    <source>
        <dbReference type="ARBA" id="ARBA00022989"/>
    </source>
</evidence>
<keyword evidence="7 16" id="KW-1133">Transmembrane helix</keyword>
<comment type="similarity">
    <text evidence="2">Belongs to the sodium:neurotransmitter symporter (SNF) (TC 2.A.22) family.</text>
</comment>
<keyword evidence="6" id="KW-0029">Amino-acid transport</keyword>
<proteinExistence type="inferred from homology"/>
<keyword evidence="11" id="KW-0325">Glycoprotein</keyword>
<keyword evidence="4 16" id="KW-0812">Transmembrane</keyword>
<dbReference type="EMBL" id="CAJPEX010001025">
    <property type="protein sequence ID" value="CAG0917978.1"/>
    <property type="molecule type" value="Genomic_DNA"/>
</dbReference>
<keyword evidence="15" id="KW-0479">Metal-binding</keyword>
<evidence type="ECO:0000256" key="8">
    <source>
        <dbReference type="ARBA" id="ARBA00023053"/>
    </source>
</evidence>
<evidence type="ECO:0000256" key="9">
    <source>
        <dbReference type="ARBA" id="ARBA00023065"/>
    </source>
</evidence>
<dbReference type="GO" id="GO:0046872">
    <property type="term" value="F:metal ion binding"/>
    <property type="evidence" value="ECO:0007669"/>
    <property type="project" value="UniProtKB-KW"/>
</dbReference>
<reference evidence="17" key="1">
    <citation type="submission" date="2020-11" db="EMBL/GenBank/DDBJ databases">
        <authorList>
            <person name="Tran Van P."/>
        </authorList>
    </citation>
    <scope>NUCLEOTIDE SEQUENCE</scope>
</reference>
<dbReference type="Pfam" id="PF00209">
    <property type="entry name" value="SNF"/>
    <property type="match status" value="1"/>
</dbReference>
<evidence type="ECO:0000256" key="6">
    <source>
        <dbReference type="ARBA" id="ARBA00022970"/>
    </source>
</evidence>
<feature type="transmembrane region" description="Helical" evidence="16">
    <location>
        <begin position="141"/>
        <end position="165"/>
    </location>
</feature>
<protein>
    <recommendedName>
        <fullName evidence="14">Sodium-dependent nutrient amino acid transporter 1</fullName>
    </recommendedName>
</protein>
<dbReference type="Proteomes" id="UP000678499">
    <property type="component" value="Unassembled WGS sequence"/>
</dbReference>
<evidence type="ECO:0000256" key="10">
    <source>
        <dbReference type="ARBA" id="ARBA00023136"/>
    </source>
</evidence>
<evidence type="ECO:0000256" key="12">
    <source>
        <dbReference type="ARBA" id="ARBA00023201"/>
    </source>
</evidence>
<sequence length="374" mass="41586">MTRMEFCKAEYGETFVPGSAANICLGFDGLNRTFSTTIPAVDYQDRKVLGIYEMDDTFHTFTSYGSVMNRIFVCLFLAWLVSTVCVLKNINFAGKIVYVTCWLPILIAVVLLFRVLGLTGKENGMQAYVAPEYKYMYDGMVWFRAGATMMFSLGLGFGILPNLAAYNPFHGNFIRDAVGLSVLNSAYSVLIGFVAFSILGHLANVTGKELFSVVDSGVSLAFICYSSALARFTAVVRPLLSTVFFASLIFFGLSTQFSMFEAVLVAIMDVYPSLESHRKLLTLGLGFLGFLMGVPMTFQGGAHMLKLLDLYVPTTPVMVILLCQAIMFVHVYGWQNLMKDWNLMLGPPSKFEKLFRMYVFLSLAFVAPVMITHD</sequence>
<feature type="transmembrane region" description="Helical" evidence="16">
    <location>
        <begin position="354"/>
        <end position="371"/>
    </location>
</feature>
<feature type="transmembrane region" description="Helical" evidence="16">
    <location>
        <begin position="96"/>
        <end position="120"/>
    </location>
</feature>